<dbReference type="GO" id="GO:0003998">
    <property type="term" value="F:acylphosphatase activity"/>
    <property type="evidence" value="ECO:0007669"/>
    <property type="project" value="UniProtKB-EC"/>
</dbReference>
<reference evidence="7" key="1">
    <citation type="submission" date="2021-05" db="EMBL/GenBank/DDBJ databases">
        <title>Genome of Sphingobium sp. strain.</title>
        <authorList>
            <person name="Fan R."/>
        </authorList>
    </citation>
    <scope>NUCLEOTIDE SEQUENCE</scope>
    <source>
        <strain evidence="7">H33</strain>
    </source>
</reference>
<dbReference type="Gene3D" id="3.30.70.100">
    <property type="match status" value="1"/>
</dbReference>
<dbReference type="Proteomes" id="UP001138757">
    <property type="component" value="Unassembled WGS sequence"/>
</dbReference>
<evidence type="ECO:0000256" key="1">
    <source>
        <dbReference type="ARBA" id="ARBA00005614"/>
    </source>
</evidence>
<comment type="similarity">
    <text evidence="1 5">Belongs to the acylphosphatase family.</text>
</comment>
<evidence type="ECO:0000313" key="8">
    <source>
        <dbReference type="Proteomes" id="UP001138757"/>
    </source>
</evidence>
<dbReference type="RefSeq" id="WP_214621318.1">
    <property type="nucleotide sequence ID" value="NZ_JAHGAW010000001.1"/>
</dbReference>
<evidence type="ECO:0000256" key="2">
    <source>
        <dbReference type="ARBA" id="ARBA00012150"/>
    </source>
</evidence>
<comment type="caution">
    <text evidence="7">The sequence shown here is derived from an EMBL/GenBank/DDBJ whole genome shotgun (WGS) entry which is preliminary data.</text>
</comment>
<dbReference type="Pfam" id="PF00708">
    <property type="entry name" value="Acylphosphatase"/>
    <property type="match status" value="1"/>
</dbReference>
<evidence type="ECO:0000313" key="7">
    <source>
        <dbReference type="EMBL" id="MBT2185573.1"/>
    </source>
</evidence>
<feature type="domain" description="Acylphosphatase-like" evidence="6">
    <location>
        <begin position="5"/>
        <end position="91"/>
    </location>
</feature>
<dbReference type="EMBL" id="JAHGAW010000001">
    <property type="protein sequence ID" value="MBT2185573.1"/>
    <property type="molecule type" value="Genomic_DNA"/>
</dbReference>
<comment type="catalytic activity">
    <reaction evidence="3 4">
        <text>an acyl phosphate + H2O = a carboxylate + phosphate + H(+)</text>
        <dbReference type="Rhea" id="RHEA:14965"/>
        <dbReference type="ChEBI" id="CHEBI:15377"/>
        <dbReference type="ChEBI" id="CHEBI:15378"/>
        <dbReference type="ChEBI" id="CHEBI:29067"/>
        <dbReference type="ChEBI" id="CHEBI:43474"/>
        <dbReference type="ChEBI" id="CHEBI:59918"/>
        <dbReference type="EC" id="3.6.1.7"/>
    </reaction>
</comment>
<dbReference type="PROSITE" id="PS51160">
    <property type="entry name" value="ACYLPHOSPHATASE_3"/>
    <property type="match status" value="1"/>
</dbReference>
<dbReference type="AlphaFoldDB" id="A0A9X1AJY6"/>
<dbReference type="PANTHER" id="PTHR47268">
    <property type="entry name" value="ACYLPHOSPHATASE"/>
    <property type="match status" value="1"/>
</dbReference>
<feature type="active site" evidence="4">
    <location>
        <position position="20"/>
    </location>
</feature>
<accession>A0A9X1AJY6</accession>
<evidence type="ECO:0000256" key="4">
    <source>
        <dbReference type="PROSITE-ProRule" id="PRU00520"/>
    </source>
</evidence>
<gene>
    <name evidence="7" type="ORF">KK488_01275</name>
</gene>
<proteinExistence type="inferred from homology"/>
<organism evidence="7 8">
    <name type="scientific">Sphingobium nicotianae</name>
    <dbReference type="NCBI Taxonomy" id="2782607"/>
    <lineage>
        <taxon>Bacteria</taxon>
        <taxon>Pseudomonadati</taxon>
        <taxon>Pseudomonadota</taxon>
        <taxon>Alphaproteobacteria</taxon>
        <taxon>Sphingomonadales</taxon>
        <taxon>Sphingomonadaceae</taxon>
        <taxon>Sphingobium</taxon>
    </lineage>
</organism>
<dbReference type="SUPFAM" id="SSF54975">
    <property type="entry name" value="Acylphosphatase/BLUF domain-like"/>
    <property type="match status" value="1"/>
</dbReference>
<dbReference type="InterPro" id="IPR020456">
    <property type="entry name" value="Acylphosphatase"/>
</dbReference>
<evidence type="ECO:0000256" key="3">
    <source>
        <dbReference type="ARBA" id="ARBA00047645"/>
    </source>
</evidence>
<dbReference type="InterPro" id="IPR036046">
    <property type="entry name" value="Acylphosphatase-like_dom_sf"/>
</dbReference>
<keyword evidence="8" id="KW-1185">Reference proteome</keyword>
<name>A0A9X1AJY6_9SPHN</name>
<protein>
    <recommendedName>
        <fullName evidence="2 4">acylphosphatase</fullName>
        <ecNumber evidence="2 4">3.6.1.7</ecNumber>
    </recommendedName>
</protein>
<evidence type="ECO:0000256" key="5">
    <source>
        <dbReference type="RuleBase" id="RU004168"/>
    </source>
</evidence>
<dbReference type="InterPro" id="IPR001792">
    <property type="entry name" value="Acylphosphatase-like_dom"/>
</dbReference>
<feature type="active site" evidence="4">
    <location>
        <position position="38"/>
    </location>
</feature>
<dbReference type="PANTHER" id="PTHR47268:SF4">
    <property type="entry name" value="ACYLPHOSPHATASE"/>
    <property type="match status" value="1"/>
</dbReference>
<sequence length="93" mass="10007">MTILARHLIIRGRVQGVFYRSWSVATAQRLGLTGWVCNRLNGDVEALIQGDAGAVADFLALAVQGPPAARVDSVEVENAEPGDLRTFDQRSTA</sequence>
<keyword evidence="4" id="KW-0378">Hydrolase</keyword>
<evidence type="ECO:0000259" key="6">
    <source>
        <dbReference type="PROSITE" id="PS51160"/>
    </source>
</evidence>
<dbReference type="PRINTS" id="PR00112">
    <property type="entry name" value="ACYLPHPHTASE"/>
</dbReference>
<dbReference type="EC" id="3.6.1.7" evidence="2 4"/>